<dbReference type="AlphaFoldDB" id="A0A9W6R6A9"/>
<sequence length="140" mass="14401">MTGVHTRKTLAIGALTLLLAACGGQEAGPKPQGGGQTASTDVLGIKLDALTADQCYRSPTSQVPRGCAKYITELGSTVGTVRAAGLVGYADDLSKGIDAYRASNCESVSTPGNPCSQTLSDIAATLTRIKQKVDQWTSGR</sequence>
<dbReference type="EMBL" id="BSTI01000011">
    <property type="protein sequence ID" value="GLY68337.1"/>
    <property type="molecule type" value="Genomic_DNA"/>
</dbReference>
<gene>
    <name evidence="2" type="ORF">Atai01_49560</name>
</gene>
<keyword evidence="3" id="KW-1185">Reference proteome</keyword>
<reference evidence="2" key="1">
    <citation type="submission" date="2023-03" db="EMBL/GenBank/DDBJ databases">
        <title>Amycolatopsis taiwanensis NBRC 103393.</title>
        <authorList>
            <person name="Ichikawa N."/>
            <person name="Sato H."/>
            <person name="Tonouchi N."/>
        </authorList>
    </citation>
    <scope>NUCLEOTIDE SEQUENCE</scope>
    <source>
        <strain evidence="2">NBRC 103393</strain>
    </source>
</reference>
<proteinExistence type="predicted"/>
<feature type="chain" id="PRO_5040890034" description="DUF732 domain-containing protein" evidence="1">
    <location>
        <begin position="28"/>
        <end position="140"/>
    </location>
</feature>
<name>A0A9W6R6A9_9PSEU</name>
<dbReference type="RefSeq" id="WP_052371610.1">
    <property type="nucleotide sequence ID" value="NZ_BSTI01000011.1"/>
</dbReference>
<evidence type="ECO:0000313" key="2">
    <source>
        <dbReference type="EMBL" id="GLY68337.1"/>
    </source>
</evidence>
<accession>A0A9W6R6A9</accession>
<dbReference type="PROSITE" id="PS51257">
    <property type="entry name" value="PROKAR_LIPOPROTEIN"/>
    <property type="match status" value="1"/>
</dbReference>
<feature type="signal peptide" evidence="1">
    <location>
        <begin position="1"/>
        <end position="27"/>
    </location>
</feature>
<dbReference type="Proteomes" id="UP001165136">
    <property type="component" value="Unassembled WGS sequence"/>
</dbReference>
<evidence type="ECO:0008006" key="4">
    <source>
        <dbReference type="Google" id="ProtNLM"/>
    </source>
</evidence>
<comment type="caution">
    <text evidence="2">The sequence shown here is derived from an EMBL/GenBank/DDBJ whole genome shotgun (WGS) entry which is preliminary data.</text>
</comment>
<evidence type="ECO:0000256" key="1">
    <source>
        <dbReference type="SAM" id="SignalP"/>
    </source>
</evidence>
<keyword evidence="1" id="KW-0732">Signal</keyword>
<evidence type="ECO:0000313" key="3">
    <source>
        <dbReference type="Proteomes" id="UP001165136"/>
    </source>
</evidence>
<protein>
    <recommendedName>
        <fullName evidence="4">DUF732 domain-containing protein</fullName>
    </recommendedName>
</protein>
<organism evidence="2 3">
    <name type="scientific">Amycolatopsis taiwanensis</name>
    <dbReference type="NCBI Taxonomy" id="342230"/>
    <lineage>
        <taxon>Bacteria</taxon>
        <taxon>Bacillati</taxon>
        <taxon>Actinomycetota</taxon>
        <taxon>Actinomycetes</taxon>
        <taxon>Pseudonocardiales</taxon>
        <taxon>Pseudonocardiaceae</taxon>
        <taxon>Amycolatopsis</taxon>
    </lineage>
</organism>